<sequence>MQKKLLTGLVAAVMFSGVSLTSFATVLTYEFTITSDQLMNYNMVNGIDGSTAVDNGQYENARLFRSYSNGWGDQYRSYWASSNGDFNSWAQSGDRLVQFNLWGYDGNGTKWGEKYKVYDWAGASITSKTSWEGTSEPWPWGSFNDYVSGKQPGYGASYNDGELLGWSVSDGNTAYADGIGFSDPLSTFTFRMALNMDDPAFGDTTPWNNGNEGELVVWFGGWTQNVNQEWTGLYEGNVILNGTRIPEPAPLALLGFGLLGLGVARRRRR</sequence>
<proteinExistence type="predicted"/>
<dbReference type="Pfam" id="PF07589">
    <property type="entry name" value="PEP-CTERM"/>
    <property type="match status" value="1"/>
</dbReference>
<feature type="domain" description="Ice-binding protein C-terminal" evidence="1">
    <location>
        <begin position="245"/>
        <end position="268"/>
    </location>
</feature>
<accession>A0A3B0RTW6</accession>
<evidence type="ECO:0000259" key="1">
    <source>
        <dbReference type="Pfam" id="PF07589"/>
    </source>
</evidence>
<dbReference type="NCBIfam" id="TIGR02595">
    <property type="entry name" value="PEP_CTERM"/>
    <property type="match status" value="1"/>
</dbReference>
<name>A0A3B0RTW6_9ZZZZ</name>
<dbReference type="InterPro" id="IPR013424">
    <property type="entry name" value="Ice-binding_C"/>
</dbReference>
<protein>
    <recommendedName>
        <fullName evidence="1">Ice-binding protein C-terminal domain-containing protein</fullName>
    </recommendedName>
</protein>
<gene>
    <name evidence="2" type="ORF">MNBD_ALPHA02-2200</name>
</gene>
<evidence type="ECO:0000313" key="2">
    <source>
        <dbReference type="EMBL" id="VAV95399.1"/>
    </source>
</evidence>
<dbReference type="AlphaFoldDB" id="A0A3B0RTW6"/>
<organism evidence="2">
    <name type="scientific">hydrothermal vent metagenome</name>
    <dbReference type="NCBI Taxonomy" id="652676"/>
    <lineage>
        <taxon>unclassified sequences</taxon>
        <taxon>metagenomes</taxon>
        <taxon>ecological metagenomes</taxon>
    </lineage>
</organism>
<reference evidence="2" key="1">
    <citation type="submission" date="2018-06" db="EMBL/GenBank/DDBJ databases">
        <authorList>
            <person name="Zhirakovskaya E."/>
        </authorList>
    </citation>
    <scope>NUCLEOTIDE SEQUENCE</scope>
</reference>
<dbReference type="EMBL" id="UOED01000099">
    <property type="protein sequence ID" value="VAV95399.1"/>
    <property type="molecule type" value="Genomic_DNA"/>
</dbReference>